<evidence type="ECO:0000256" key="11">
    <source>
        <dbReference type="PIRSR" id="PIRSR611150-2"/>
    </source>
</evidence>
<evidence type="ECO:0000256" key="5">
    <source>
        <dbReference type="ARBA" id="ARBA00022525"/>
    </source>
</evidence>
<dbReference type="GO" id="GO:0005576">
    <property type="term" value="C:extracellular region"/>
    <property type="evidence" value="ECO:0007669"/>
    <property type="project" value="UniProtKB-SubCell"/>
</dbReference>
<dbReference type="EC" id="3.1.1.74" evidence="3 12"/>
<reference evidence="13 14" key="1">
    <citation type="journal article" date="2016" name="Genome Biol. Evol.">
        <title>Divergent and convergent evolution of fungal pathogenicity.</title>
        <authorList>
            <person name="Shang Y."/>
            <person name="Xiao G."/>
            <person name="Zheng P."/>
            <person name="Cen K."/>
            <person name="Zhan S."/>
            <person name="Wang C."/>
        </authorList>
    </citation>
    <scope>NUCLEOTIDE SEQUENCE [LARGE SCALE GENOMIC DNA]</scope>
    <source>
        <strain evidence="13 14">RCEF 1005</strain>
    </source>
</reference>
<dbReference type="EMBL" id="AZHF01000001">
    <property type="protein sequence ID" value="OAA82458.1"/>
    <property type="molecule type" value="Genomic_DNA"/>
</dbReference>
<dbReference type="Proteomes" id="UP000076881">
    <property type="component" value="Unassembled WGS sequence"/>
</dbReference>
<dbReference type="SMART" id="SM01110">
    <property type="entry name" value="Cutinase"/>
    <property type="match status" value="1"/>
</dbReference>
<dbReference type="AlphaFoldDB" id="A0A162L0A7"/>
<dbReference type="GO" id="GO:0050525">
    <property type="term" value="F:cutinase activity"/>
    <property type="evidence" value="ECO:0007669"/>
    <property type="project" value="UniProtKB-UniRule"/>
</dbReference>
<feature type="active site" description="Nucleophile" evidence="10">
    <location>
        <position position="168"/>
    </location>
</feature>
<dbReference type="OrthoDB" id="3225429at2759"/>
<keyword evidence="14" id="KW-1185">Reference proteome</keyword>
<feature type="disulfide bond" evidence="11">
    <location>
        <begin position="83"/>
        <end position="157"/>
    </location>
</feature>
<comment type="function">
    <text evidence="12">Catalyzes the hydrolysis of complex carboxylic polyesters found in the cell wall of plants. Degrades cutin, a macromolecule that forms the structure of the plant cuticle.</text>
</comment>
<keyword evidence="7 12" id="KW-0378">Hydrolase</keyword>
<feature type="signal peptide" evidence="12">
    <location>
        <begin position="1"/>
        <end position="18"/>
    </location>
</feature>
<evidence type="ECO:0000256" key="1">
    <source>
        <dbReference type="ARBA" id="ARBA00004613"/>
    </source>
</evidence>
<comment type="similarity">
    <text evidence="2 12">Belongs to the cutinase family.</text>
</comment>
<dbReference type="PRINTS" id="PR00129">
    <property type="entry name" value="CUTINASE"/>
</dbReference>
<protein>
    <recommendedName>
        <fullName evidence="3 12">Cutinase</fullName>
        <ecNumber evidence="3 12">3.1.1.74</ecNumber>
    </recommendedName>
</protein>
<comment type="subcellular location">
    <subcellularLocation>
        <location evidence="1 12">Secreted</location>
    </subcellularLocation>
</comment>
<dbReference type="InterPro" id="IPR043580">
    <property type="entry name" value="CUTINASE_1"/>
</dbReference>
<dbReference type="Pfam" id="PF01083">
    <property type="entry name" value="Cutinase"/>
    <property type="match status" value="1"/>
</dbReference>
<feature type="disulfide bond" evidence="11">
    <location>
        <begin position="215"/>
        <end position="222"/>
    </location>
</feature>
<evidence type="ECO:0000256" key="9">
    <source>
        <dbReference type="ARBA" id="ARBA00034045"/>
    </source>
</evidence>
<keyword evidence="6 12" id="KW-0732">Signal</keyword>
<evidence type="ECO:0000256" key="10">
    <source>
        <dbReference type="PIRSR" id="PIRSR611150-1"/>
    </source>
</evidence>
<comment type="catalytic activity">
    <reaction evidence="9 12">
        <text>cutin + H2O = cutin monomers.</text>
        <dbReference type="EC" id="3.1.1.74"/>
    </reaction>
</comment>
<evidence type="ECO:0000256" key="3">
    <source>
        <dbReference type="ARBA" id="ARBA00013095"/>
    </source>
</evidence>
<sequence length="250" mass="25730">MQPLSLLLAALFGTAALAVPTSFDHDYSELAERGVDINNFINAILNYFPGQMALQDACSIIGKGETLLGKAFQLLPDSNSNGCDDVTIVYARGTCDPGNVGILVGPPFFAAVAAAIGGKSLNVQGVAYPASIDGYLSADKAAGQTMAQIVRDTRAACPNTKIVISGYSQGGFAVHNAADALGGDMSNVSAAVIFGDPMSHTPVANIDASKVLVVCHEGDDICNQGALILPQHLTYAIDAASSAAWLASRI</sequence>
<dbReference type="PANTHER" id="PTHR48250">
    <property type="entry name" value="CUTINASE 2-RELATED"/>
    <property type="match status" value="1"/>
</dbReference>
<evidence type="ECO:0000313" key="13">
    <source>
        <dbReference type="EMBL" id="OAA82458.1"/>
    </source>
</evidence>
<dbReference type="InterPro" id="IPR029058">
    <property type="entry name" value="AB_hydrolase_fold"/>
</dbReference>
<dbReference type="Gene3D" id="3.40.50.1820">
    <property type="entry name" value="alpha/beta hydrolase"/>
    <property type="match status" value="1"/>
</dbReference>
<evidence type="ECO:0000256" key="2">
    <source>
        <dbReference type="ARBA" id="ARBA00007534"/>
    </source>
</evidence>
<keyword evidence="4 12" id="KW-0719">Serine esterase</keyword>
<proteinExistence type="inferred from homology"/>
<name>A0A162L0A7_CORDF</name>
<evidence type="ECO:0000256" key="4">
    <source>
        <dbReference type="ARBA" id="ARBA00022487"/>
    </source>
</evidence>
<evidence type="ECO:0000256" key="7">
    <source>
        <dbReference type="ARBA" id="ARBA00022801"/>
    </source>
</evidence>
<dbReference type="PROSITE" id="PS00155">
    <property type="entry name" value="CUTINASE_1"/>
    <property type="match status" value="1"/>
</dbReference>
<comment type="caution">
    <text evidence="13">The sequence shown here is derived from an EMBL/GenBank/DDBJ whole genome shotgun (WGS) entry which is preliminary data.</text>
</comment>
<dbReference type="SUPFAM" id="SSF53474">
    <property type="entry name" value="alpha/beta-Hydrolases"/>
    <property type="match status" value="1"/>
</dbReference>
<dbReference type="STRING" id="1081108.A0A162L0A7"/>
<dbReference type="InterPro" id="IPR011150">
    <property type="entry name" value="Cutinase_monf"/>
</dbReference>
<accession>A0A162L0A7</accession>
<organism evidence="13 14">
    <name type="scientific">Akanthomyces lecanii RCEF 1005</name>
    <dbReference type="NCBI Taxonomy" id="1081108"/>
    <lineage>
        <taxon>Eukaryota</taxon>
        <taxon>Fungi</taxon>
        <taxon>Dikarya</taxon>
        <taxon>Ascomycota</taxon>
        <taxon>Pezizomycotina</taxon>
        <taxon>Sordariomycetes</taxon>
        <taxon>Hypocreomycetidae</taxon>
        <taxon>Hypocreales</taxon>
        <taxon>Cordycipitaceae</taxon>
        <taxon>Akanthomyces</taxon>
        <taxon>Cordyceps confragosa</taxon>
    </lineage>
</organism>
<keyword evidence="8 11" id="KW-1015">Disulfide bond</keyword>
<dbReference type="InterPro" id="IPR000675">
    <property type="entry name" value="Cutinase/axe"/>
</dbReference>
<dbReference type="PANTHER" id="PTHR48250:SF1">
    <property type="entry name" value="CUTINASE"/>
    <property type="match status" value="1"/>
</dbReference>
<evidence type="ECO:0000313" key="14">
    <source>
        <dbReference type="Proteomes" id="UP000076881"/>
    </source>
</evidence>
<evidence type="ECO:0000256" key="12">
    <source>
        <dbReference type="RuleBase" id="RU361263"/>
    </source>
</evidence>
<evidence type="ECO:0000256" key="8">
    <source>
        <dbReference type="ARBA" id="ARBA00023157"/>
    </source>
</evidence>
<feature type="active site" description="Proton donor/acceptor" evidence="10">
    <location>
        <position position="232"/>
    </location>
</feature>
<gene>
    <name evidence="13" type="ORF">LEL_02003</name>
</gene>
<evidence type="ECO:0000256" key="6">
    <source>
        <dbReference type="ARBA" id="ARBA00022729"/>
    </source>
</evidence>
<feature type="active site" evidence="10">
    <location>
        <position position="219"/>
    </location>
</feature>
<dbReference type="GO" id="GO:0016052">
    <property type="term" value="P:carbohydrate catabolic process"/>
    <property type="evidence" value="ECO:0007669"/>
    <property type="project" value="TreeGrafter"/>
</dbReference>
<keyword evidence="5 12" id="KW-0964">Secreted</keyword>
<feature type="chain" id="PRO_5007747886" description="Cutinase" evidence="12">
    <location>
        <begin position="19"/>
        <end position="250"/>
    </location>
</feature>